<feature type="region of interest" description="Disordered" evidence="1">
    <location>
        <begin position="31"/>
        <end position="58"/>
    </location>
</feature>
<dbReference type="InterPro" id="IPR008964">
    <property type="entry name" value="Invasin/intimin_cell_adhesion"/>
</dbReference>
<dbReference type="InterPro" id="IPR029052">
    <property type="entry name" value="Metallo-depent_PP-like"/>
</dbReference>
<evidence type="ECO:0000259" key="3">
    <source>
        <dbReference type="Pfam" id="PF00149"/>
    </source>
</evidence>
<keyword evidence="6" id="KW-1185">Reference proteome</keyword>
<accession>A0A841FJK2</accession>
<dbReference type="Gene3D" id="3.60.21.10">
    <property type="match status" value="1"/>
</dbReference>
<dbReference type="PANTHER" id="PTHR40446:SF2">
    <property type="entry name" value="N-ACETYLGLUCOSAMINE-1-PHOSPHODIESTER ALPHA-N-ACETYLGLUCOSAMINIDASE"/>
    <property type="match status" value="1"/>
</dbReference>
<dbReference type="Proteomes" id="UP000548476">
    <property type="component" value="Unassembled WGS sequence"/>
</dbReference>
<dbReference type="EMBL" id="JACHGT010000001">
    <property type="protein sequence ID" value="MBB6032160.1"/>
    <property type="molecule type" value="Genomic_DNA"/>
</dbReference>
<feature type="domain" description="Phosphodiester glycosidase" evidence="4">
    <location>
        <begin position="216"/>
        <end position="391"/>
    </location>
</feature>
<protein>
    <submittedName>
        <fullName evidence="5">Exopolysaccharide biosynthesis protein</fullName>
    </submittedName>
</protein>
<dbReference type="InterPro" id="IPR004843">
    <property type="entry name" value="Calcineurin-like_PHP"/>
</dbReference>
<dbReference type="InterPro" id="IPR018711">
    <property type="entry name" value="NAGPA"/>
</dbReference>
<evidence type="ECO:0000259" key="4">
    <source>
        <dbReference type="Pfam" id="PF09992"/>
    </source>
</evidence>
<evidence type="ECO:0000313" key="6">
    <source>
        <dbReference type="Proteomes" id="UP000548476"/>
    </source>
</evidence>
<feature type="domain" description="Calcineurin-like phosphoesterase" evidence="3">
    <location>
        <begin position="763"/>
        <end position="925"/>
    </location>
</feature>
<dbReference type="SUPFAM" id="SSF56300">
    <property type="entry name" value="Metallo-dependent phosphatases"/>
    <property type="match status" value="1"/>
</dbReference>
<dbReference type="SUPFAM" id="SSF49373">
    <property type="entry name" value="Invasin/intimin cell-adhesion fragments"/>
    <property type="match status" value="1"/>
</dbReference>
<evidence type="ECO:0000313" key="5">
    <source>
        <dbReference type="EMBL" id="MBB6032160.1"/>
    </source>
</evidence>
<dbReference type="Pfam" id="PF00149">
    <property type="entry name" value="Metallophos"/>
    <property type="match status" value="1"/>
</dbReference>
<dbReference type="PANTHER" id="PTHR40446">
    <property type="entry name" value="N-ACETYLGLUCOSAMINE-1-PHOSPHODIESTER ALPHA-N-ACETYLGLUCOSAMINIDASE"/>
    <property type="match status" value="1"/>
</dbReference>
<gene>
    <name evidence="5" type="ORF">HNR73_000002</name>
</gene>
<dbReference type="RefSeq" id="WP_184785098.1">
    <property type="nucleotide sequence ID" value="NZ_BONT01000061.1"/>
</dbReference>
<feature type="chain" id="PRO_5032541666" evidence="2">
    <location>
        <begin position="33"/>
        <end position="1117"/>
    </location>
</feature>
<name>A0A841FJK2_9ACTN</name>
<feature type="compositionally biased region" description="Low complexity" evidence="1">
    <location>
        <begin position="31"/>
        <end position="46"/>
    </location>
</feature>
<dbReference type="AlphaFoldDB" id="A0A841FJK2"/>
<feature type="signal peptide" evidence="2">
    <location>
        <begin position="1"/>
        <end position="32"/>
    </location>
</feature>
<comment type="caution">
    <text evidence="5">The sequence shown here is derived from an EMBL/GenBank/DDBJ whole genome shotgun (WGS) entry which is preliminary data.</text>
</comment>
<evidence type="ECO:0000256" key="1">
    <source>
        <dbReference type="SAM" id="MobiDB-lite"/>
    </source>
</evidence>
<dbReference type="GO" id="GO:0016787">
    <property type="term" value="F:hydrolase activity"/>
    <property type="evidence" value="ECO:0007669"/>
    <property type="project" value="InterPro"/>
</dbReference>
<evidence type="ECO:0000256" key="2">
    <source>
        <dbReference type="SAM" id="SignalP"/>
    </source>
</evidence>
<reference evidence="5 6" key="1">
    <citation type="submission" date="2020-08" db="EMBL/GenBank/DDBJ databases">
        <title>Genomic Encyclopedia of Type Strains, Phase IV (KMG-IV): sequencing the most valuable type-strain genomes for metagenomic binning, comparative biology and taxonomic classification.</title>
        <authorList>
            <person name="Goeker M."/>
        </authorList>
    </citation>
    <scope>NUCLEOTIDE SEQUENCE [LARGE SCALE GENOMIC DNA]</scope>
    <source>
        <strain evidence="5 6">YIM 65646</strain>
    </source>
</reference>
<organism evidence="5 6">
    <name type="scientific">Phytomonospora endophytica</name>
    <dbReference type="NCBI Taxonomy" id="714109"/>
    <lineage>
        <taxon>Bacteria</taxon>
        <taxon>Bacillati</taxon>
        <taxon>Actinomycetota</taxon>
        <taxon>Actinomycetes</taxon>
        <taxon>Micromonosporales</taxon>
        <taxon>Micromonosporaceae</taxon>
        <taxon>Phytomonospora</taxon>
    </lineage>
</organism>
<dbReference type="Pfam" id="PF09992">
    <property type="entry name" value="NAGPA"/>
    <property type="match status" value="1"/>
</dbReference>
<sequence length="1117" mass="116352">MSTRTRPPTLAAALVPLLVGGLVVGVAPAASADPATTTATTTAATPIETSRSTDRLAPGVTHDSFDRWQADGWLRADSLTVDLTSGAKVEYLSADPVASVQPISTQVKAIPNAVAAVNGDFFDINDTGASNGVGISDGELVKSANDGRANAISLDPAGLGRILQIDFDGTVTTPAGTVLDLAALNANTLDADEIGEYTPLWGAMSRTRVVVGAARTAEVVVTDGVVTAVGATPGEGAIPPGSVVLVGREQGADALLALKVGDRLGIEYAPRTSDGSVARTAIGGNQLLVVNGVVQTHPDDGQAARSAVGFSADGATMYVLTVDGKQGNSAGITVPQMAQMMAELGAHNAINIDGGGSSTMLARKPGTDDLGIVNSPSDGSERPVANGLAVTVPEGSGKLDGYTVDTAADPARAPGAAPIAGGTPDRVFPGLSRQLTAVGHDERYGPAKGRPSWSTDDRGVGYVDSKGVFHARDSGETTVTARSGRDKGCLDLAVLGELTRLDGTVERVGLANADATGRFGVVGFDAGGYSAPIEPRDLELTYDESLLDVTPDADGNFTVSAKAGDGSTLITVSVGGFETAIPVTVGLTEQSAASFDDAAAWKFSAARATGSVAPAEGHTGQGLKMSYDFSTSTATRAAYADPPQMIEVPGQPQAFGMWIHGNGTGEWPSLHLVDSQGTSTILRTDLITWKGWKYVEMAVPAGVSYPVKIRRFYVAETRPTASYKSEVIIDDIVAKVPPTVDAPAEAVPVDPIVTSSVDGKEWRFAVMSDAQFVARDPDSDIVASARRTLREIKAAAPDFLIINGDLVDEASQADLDLAKRILDEELGGTLPYYYVPGNHEVMGGSIDLWKQNFGDPQRVFDHKGTRFVTLDTSRLGIKAGGFDQVAMFRRALDEAAADRSINSVVLVEHVPPRDPTPQKGSQLGDRKEAATVEAWLSEFGRTTGKGTGFIGSHVGVFHAAHVDGVPYLINGNSGKAPAAPADQGGFVGWTEFGVDPVSRWEQFERRSQPYGEPSDWLEARLRPQVDELTLTAPTSVKVGTSATITASFLQGDRAVPAAYPVSVGWSGSRDLCVGKGHHCVARFDPATGTFTALKRGVVTLTVTVNGVTREATITITR</sequence>
<proteinExistence type="predicted"/>
<keyword evidence="2" id="KW-0732">Signal</keyword>